<dbReference type="InterPro" id="IPR011010">
    <property type="entry name" value="DNA_brk_join_enz"/>
</dbReference>
<evidence type="ECO:0000256" key="1">
    <source>
        <dbReference type="ARBA" id="ARBA00023172"/>
    </source>
</evidence>
<dbReference type="InterPro" id="IPR035386">
    <property type="entry name" value="Arm-DNA-bind_5"/>
</dbReference>
<dbReference type="Proteomes" id="UP000199060">
    <property type="component" value="Unassembled WGS sequence"/>
</dbReference>
<evidence type="ECO:0000313" key="5">
    <source>
        <dbReference type="Proteomes" id="UP000199060"/>
    </source>
</evidence>
<gene>
    <name evidence="4" type="ORF">SAMN04488104_104411</name>
</gene>
<dbReference type="Gene3D" id="1.10.443.10">
    <property type="entry name" value="Intergrase catalytic core"/>
    <property type="match status" value="1"/>
</dbReference>
<dbReference type="AlphaFoldDB" id="A0A1G6WI36"/>
<dbReference type="InterPro" id="IPR013762">
    <property type="entry name" value="Integrase-like_cat_sf"/>
</dbReference>
<reference evidence="5" key="1">
    <citation type="submission" date="2016-10" db="EMBL/GenBank/DDBJ databases">
        <authorList>
            <person name="Varghese N."/>
            <person name="Submissions S."/>
        </authorList>
    </citation>
    <scope>NUCLEOTIDE SEQUENCE [LARGE SCALE GENOMIC DNA]</scope>
    <source>
        <strain evidence="5">DSM 23095</strain>
    </source>
</reference>
<evidence type="ECO:0000313" key="4">
    <source>
        <dbReference type="EMBL" id="SDD64897.1"/>
    </source>
</evidence>
<evidence type="ECO:0000259" key="2">
    <source>
        <dbReference type="Pfam" id="PF00589"/>
    </source>
</evidence>
<sequence>MANYSFILFPTKSPETKTIYEIITHGNQVVHRKSLGIRITEKNWDKTKKRVKSKEPNAQEINRILREKEEQFQFENPRSQTLNTEKSCALQYMEQELERGYQDGTKKVSTYNKYRTVLSTLRKVVQEKFGTKYLPFKKLKDLETIRQITIGLQRGYGKSGKPKKPAVISNYISILKSFIDHWNRYSGTQSPVNSSTFFNFIQKKQVKKLAPSITRHQIKELENYVPVQRRKRCYTSQILSKNIFLFQYYSAGIRFIDAITMTNTMIMEDKLVIPIRKTSDFISAPFYFPMMEVLNEYFPHQYQQAMNDVKLGKVILDARSIQQLFRLEGIDFVNLNHDQLTGIIREVTSQQSDSELTHYLFDIQNRLETQIIKYFFKLVKDLPAQFIFPMLIYDDFKDSLENGKDFTQEQEYDIHRARTRHNSALKRISENMEIPTLTGHVPRHTLANHMAYMGNSEEEIRQVLGHANVRTTKIYLRERHGFSGSFDIMKRFHQVKK</sequence>
<dbReference type="EMBL" id="FNAC01000044">
    <property type="protein sequence ID" value="SDD64897.1"/>
    <property type="molecule type" value="Genomic_DNA"/>
</dbReference>
<dbReference type="GO" id="GO:0006310">
    <property type="term" value="P:DNA recombination"/>
    <property type="evidence" value="ECO:0007669"/>
    <property type="project" value="UniProtKB-KW"/>
</dbReference>
<organism evidence="4 5">
    <name type="scientific">Algoriphagus faecimaris</name>
    <dbReference type="NCBI Taxonomy" id="686796"/>
    <lineage>
        <taxon>Bacteria</taxon>
        <taxon>Pseudomonadati</taxon>
        <taxon>Bacteroidota</taxon>
        <taxon>Cytophagia</taxon>
        <taxon>Cytophagales</taxon>
        <taxon>Cyclobacteriaceae</taxon>
        <taxon>Algoriphagus</taxon>
    </lineage>
</organism>
<name>A0A1G6WI36_9BACT</name>
<dbReference type="STRING" id="686796.SAMN04488104_104411"/>
<dbReference type="OrthoDB" id="840405at2"/>
<dbReference type="Pfam" id="PF17293">
    <property type="entry name" value="Arm-DNA-bind_5"/>
    <property type="match status" value="1"/>
</dbReference>
<dbReference type="CDD" id="cd00397">
    <property type="entry name" value="DNA_BRE_C"/>
    <property type="match status" value="1"/>
</dbReference>
<dbReference type="InterPro" id="IPR002104">
    <property type="entry name" value="Integrase_catalytic"/>
</dbReference>
<dbReference type="SUPFAM" id="SSF56349">
    <property type="entry name" value="DNA breaking-rejoining enzymes"/>
    <property type="match status" value="1"/>
</dbReference>
<dbReference type="Pfam" id="PF00589">
    <property type="entry name" value="Phage_integrase"/>
    <property type="match status" value="1"/>
</dbReference>
<accession>A0A1G6WI36</accession>
<protein>
    <submittedName>
        <fullName evidence="4">Phage integrase family protein</fullName>
    </submittedName>
</protein>
<keyword evidence="5" id="KW-1185">Reference proteome</keyword>
<dbReference type="GO" id="GO:0003677">
    <property type="term" value="F:DNA binding"/>
    <property type="evidence" value="ECO:0007669"/>
    <property type="project" value="InterPro"/>
</dbReference>
<feature type="domain" description="Arm DNA-binding" evidence="3">
    <location>
        <begin position="17"/>
        <end position="75"/>
    </location>
</feature>
<dbReference type="GO" id="GO:0015074">
    <property type="term" value="P:DNA integration"/>
    <property type="evidence" value="ECO:0007669"/>
    <property type="project" value="InterPro"/>
</dbReference>
<feature type="domain" description="Tyr recombinase" evidence="2">
    <location>
        <begin position="421"/>
        <end position="478"/>
    </location>
</feature>
<keyword evidence="1" id="KW-0233">DNA recombination</keyword>
<evidence type="ECO:0000259" key="3">
    <source>
        <dbReference type="Pfam" id="PF17293"/>
    </source>
</evidence>
<proteinExistence type="predicted"/>
<dbReference type="RefSeq" id="WP_087940943.1">
    <property type="nucleotide sequence ID" value="NZ_FNAC01000044.1"/>
</dbReference>